<protein>
    <submittedName>
        <fullName evidence="1">Uncharacterized protein</fullName>
    </submittedName>
</protein>
<gene>
    <name evidence="1" type="ORF">SLEP1_g46150</name>
</gene>
<evidence type="ECO:0000313" key="1">
    <source>
        <dbReference type="EMBL" id="GKV38215.1"/>
    </source>
</evidence>
<reference evidence="1 2" key="1">
    <citation type="journal article" date="2021" name="Commun. Biol.">
        <title>The genome of Shorea leprosula (Dipterocarpaceae) highlights the ecological relevance of drought in aseasonal tropical rainforests.</title>
        <authorList>
            <person name="Ng K.K.S."/>
            <person name="Kobayashi M.J."/>
            <person name="Fawcett J.A."/>
            <person name="Hatakeyama M."/>
            <person name="Paape T."/>
            <person name="Ng C.H."/>
            <person name="Ang C.C."/>
            <person name="Tnah L.H."/>
            <person name="Lee C.T."/>
            <person name="Nishiyama T."/>
            <person name="Sese J."/>
            <person name="O'Brien M.J."/>
            <person name="Copetti D."/>
            <person name="Mohd Noor M.I."/>
            <person name="Ong R.C."/>
            <person name="Putra M."/>
            <person name="Sireger I.Z."/>
            <person name="Indrioko S."/>
            <person name="Kosugi Y."/>
            <person name="Izuno A."/>
            <person name="Isagi Y."/>
            <person name="Lee S.L."/>
            <person name="Shimizu K.K."/>
        </authorList>
    </citation>
    <scope>NUCLEOTIDE SEQUENCE [LARGE SCALE GENOMIC DNA]</scope>
    <source>
        <strain evidence="1">214</strain>
    </source>
</reference>
<organism evidence="1 2">
    <name type="scientific">Rubroshorea leprosula</name>
    <dbReference type="NCBI Taxonomy" id="152421"/>
    <lineage>
        <taxon>Eukaryota</taxon>
        <taxon>Viridiplantae</taxon>
        <taxon>Streptophyta</taxon>
        <taxon>Embryophyta</taxon>
        <taxon>Tracheophyta</taxon>
        <taxon>Spermatophyta</taxon>
        <taxon>Magnoliopsida</taxon>
        <taxon>eudicotyledons</taxon>
        <taxon>Gunneridae</taxon>
        <taxon>Pentapetalae</taxon>
        <taxon>rosids</taxon>
        <taxon>malvids</taxon>
        <taxon>Malvales</taxon>
        <taxon>Dipterocarpaceae</taxon>
        <taxon>Rubroshorea</taxon>
    </lineage>
</organism>
<proteinExistence type="predicted"/>
<evidence type="ECO:0000313" key="2">
    <source>
        <dbReference type="Proteomes" id="UP001054252"/>
    </source>
</evidence>
<accession>A0AAV5LLH5</accession>
<dbReference type="AlphaFoldDB" id="A0AAV5LLH5"/>
<dbReference type="Proteomes" id="UP001054252">
    <property type="component" value="Unassembled WGS sequence"/>
</dbReference>
<comment type="caution">
    <text evidence="1">The sequence shown here is derived from an EMBL/GenBank/DDBJ whole genome shotgun (WGS) entry which is preliminary data.</text>
</comment>
<sequence length="47" mass="5330">MLQPSSKKESVLSLANVSTFPHCFYLKSSQFTVFQQILNEKVVPSKL</sequence>
<dbReference type="EMBL" id="BPVZ01000127">
    <property type="protein sequence ID" value="GKV38215.1"/>
    <property type="molecule type" value="Genomic_DNA"/>
</dbReference>
<keyword evidence="2" id="KW-1185">Reference proteome</keyword>
<name>A0AAV5LLH5_9ROSI</name>